<dbReference type="PANTHER" id="PTHR21600:SF44">
    <property type="entry name" value="RIBOSOMAL LARGE SUBUNIT PSEUDOURIDINE SYNTHASE D"/>
    <property type="match status" value="1"/>
</dbReference>
<dbReference type="InterPro" id="IPR002942">
    <property type="entry name" value="S4_RNA-bd"/>
</dbReference>
<dbReference type="GO" id="GO:0003723">
    <property type="term" value="F:RNA binding"/>
    <property type="evidence" value="ECO:0007669"/>
    <property type="project" value="UniProtKB-KW"/>
</dbReference>
<dbReference type="InterPro" id="IPR006225">
    <property type="entry name" value="PsdUridine_synth_RluC/D"/>
</dbReference>
<dbReference type="InterPro" id="IPR020103">
    <property type="entry name" value="PsdUridine_synth_cat_dom_sf"/>
</dbReference>
<feature type="active site" evidence="4">
    <location>
        <position position="153"/>
    </location>
</feature>
<evidence type="ECO:0000313" key="8">
    <source>
        <dbReference type="EMBL" id="MUU79719.1"/>
    </source>
</evidence>
<evidence type="ECO:0000256" key="3">
    <source>
        <dbReference type="ARBA" id="ARBA00023235"/>
    </source>
</evidence>
<sequence>MPNIPPISDDEENELYEHHAFRVVAGQQPLRIDKYLMNFIENATRNKIQAAAKDGSIFVNDVPVKSNYKVKPNDYITVKFEHPPHENLLIAEDIPIDIVYEDDDLLVVNKPAGMVVHPGHGNYSGTLINGLIFHFENLPNNSSERPGLVHRIDKDTSGLLVVAKTEQAMAHLSNQFAKKTSEREYVALVWGNIKEDEGTIEGNIGRHPKNRLQNTVFLEDEEEKGKPAITHFKVLERLGYVTLVSCKLETGRTHQIRVHMKHIGHTLFNDERYGGERILKGTTFTKYKQFVENCFKILPRQALHAKTLGFVHPTTGEFMKFESEIPEDIAQCLEKWRHYAKHAND</sequence>
<name>A0A6L6UCM3_9FLAO</name>
<evidence type="ECO:0000256" key="4">
    <source>
        <dbReference type="PIRSR" id="PIRSR606225-1"/>
    </source>
</evidence>
<evidence type="ECO:0000256" key="1">
    <source>
        <dbReference type="ARBA" id="ARBA00010876"/>
    </source>
</evidence>
<dbReference type="InterPro" id="IPR036986">
    <property type="entry name" value="S4_RNA-bd_sf"/>
</dbReference>
<dbReference type="EMBL" id="WOWS01000007">
    <property type="protein sequence ID" value="MUU79719.1"/>
    <property type="molecule type" value="Genomic_DNA"/>
</dbReference>
<evidence type="ECO:0000259" key="7">
    <source>
        <dbReference type="SMART" id="SM00363"/>
    </source>
</evidence>
<organism evidence="8 9">
    <name type="scientific">Winogradskyella endarachnes</name>
    <dbReference type="NCBI Taxonomy" id="2681965"/>
    <lineage>
        <taxon>Bacteria</taxon>
        <taxon>Pseudomonadati</taxon>
        <taxon>Bacteroidota</taxon>
        <taxon>Flavobacteriia</taxon>
        <taxon>Flavobacteriales</taxon>
        <taxon>Flavobacteriaceae</taxon>
        <taxon>Winogradskyella</taxon>
    </lineage>
</organism>
<dbReference type="InterPro" id="IPR006224">
    <property type="entry name" value="PsdUridine_synth_RluA-like_CS"/>
</dbReference>
<comment type="catalytic activity">
    <reaction evidence="6">
        <text>a uridine in RNA = a pseudouridine in RNA</text>
        <dbReference type="Rhea" id="RHEA:48348"/>
        <dbReference type="Rhea" id="RHEA-COMP:12068"/>
        <dbReference type="Rhea" id="RHEA-COMP:12069"/>
        <dbReference type="ChEBI" id="CHEBI:65314"/>
        <dbReference type="ChEBI" id="CHEBI:65315"/>
    </reaction>
</comment>
<dbReference type="InterPro" id="IPR050188">
    <property type="entry name" value="RluA_PseudoU_synthase"/>
</dbReference>
<dbReference type="Pfam" id="PF00849">
    <property type="entry name" value="PseudoU_synth_2"/>
    <property type="match status" value="1"/>
</dbReference>
<dbReference type="AlphaFoldDB" id="A0A6L6UCM3"/>
<keyword evidence="9" id="KW-1185">Reference proteome</keyword>
<proteinExistence type="inferred from homology"/>
<dbReference type="Gene3D" id="3.30.2350.10">
    <property type="entry name" value="Pseudouridine synthase"/>
    <property type="match status" value="1"/>
</dbReference>
<evidence type="ECO:0000313" key="9">
    <source>
        <dbReference type="Proteomes" id="UP000478208"/>
    </source>
</evidence>
<dbReference type="PROSITE" id="PS01129">
    <property type="entry name" value="PSI_RLU"/>
    <property type="match status" value="1"/>
</dbReference>
<dbReference type="Proteomes" id="UP000478208">
    <property type="component" value="Unassembled WGS sequence"/>
</dbReference>
<dbReference type="GO" id="GO:0120159">
    <property type="term" value="F:rRNA pseudouridine synthase activity"/>
    <property type="evidence" value="ECO:0007669"/>
    <property type="project" value="UniProtKB-ARBA"/>
</dbReference>
<evidence type="ECO:0000256" key="2">
    <source>
        <dbReference type="ARBA" id="ARBA00022884"/>
    </source>
</evidence>
<protein>
    <recommendedName>
        <fullName evidence="6">Pseudouridine synthase</fullName>
        <ecNumber evidence="6">5.4.99.-</ecNumber>
    </recommendedName>
</protein>
<reference evidence="8 9" key="1">
    <citation type="submission" date="2019-12" db="EMBL/GenBank/DDBJ databases">
        <authorList>
            <person name="Li J."/>
        </authorList>
    </citation>
    <scope>NUCLEOTIDE SEQUENCE [LARGE SCALE GENOMIC DNA]</scope>
    <source>
        <strain evidence="8 9">HL2-2</strain>
    </source>
</reference>
<accession>A0A6L6UCM3</accession>
<dbReference type="SMART" id="SM00363">
    <property type="entry name" value="S4"/>
    <property type="match status" value="1"/>
</dbReference>
<comment type="caution">
    <text evidence="8">The sequence shown here is derived from an EMBL/GenBank/DDBJ whole genome shotgun (WGS) entry which is preliminary data.</text>
</comment>
<keyword evidence="2 5" id="KW-0694">RNA-binding</keyword>
<dbReference type="NCBIfam" id="TIGR00005">
    <property type="entry name" value="rluA_subfam"/>
    <property type="match status" value="1"/>
</dbReference>
<comment type="function">
    <text evidence="6">Responsible for synthesis of pseudouridine from uracil.</text>
</comment>
<dbReference type="RefSeq" id="WP_157364779.1">
    <property type="nucleotide sequence ID" value="NZ_WOWS01000007.1"/>
</dbReference>
<dbReference type="EC" id="5.4.99.-" evidence="6"/>
<evidence type="ECO:0000256" key="6">
    <source>
        <dbReference type="RuleBase" id="RU362028"/>
    </source>
</evidence>
<dbReference type="GO" id="GO:0000455">
    <property type="term" value="P:enzyme-directed rRNA pseudouridine synthesis"/>
    <property type="evidence" value="ECO:0007669"/>
    <property type="project" value="TreeGrafter"/>
</dbReference>
<evidence type="ECO:0000256" key="5">
    <source>
        <dbReference type="PROSITE-ProRule" id="PRU00182"/>
    </source>
</evidence>
<comment type="similarity">
    <text evidence="1 6">Belongs to the pseudouridine synthase RluA family.</text>
</comment>
<dbReference type="SUPFAM" id="SSF55120">
    <property type="entry name" value="Pseudouridine synthase"/>
    <property type="match status" value="1"/>
</dbReference>
<dbReference type="PANTHER" id="PTHR21600">
    <property type="entry name" value="MITOCHONDRIAL RNA PSEUDOURIDINE SYNTHASE"/>
    <property type="match status" value="1"/>
</dbReference>
<dbReference type="SUPFAM" id="SSF55174">
    <property type="entry name" value="Alpha-L RNA-binding motif"/>
    <property type="match status" value="1"/>
</dbReference>
<dbReference type="FunFam" id="3.30.2350.10:FF:000006">
    <property type="entry name" value="Pseudouridine synthase"/>
    <property type="match status" value="1"/>
</dbReference>
<dbReference type="PROSITE" id="PS50889">
    <property type="entry name" value="S4"/>
    <property type="match status" value="1"/>
</dbReference>
<gene>
    <name evidence="8" type="ORF">GN138_14805</name>
</gene>
<dbReference type="CDD" id="cd02869">
    <property type="entry name" value="PseudoU_synth_RluA_like"/>
    <property type="match status" value="1"/>
</dbReference>
<feature type="domain" description="RNA-binding S4" evidence="7">
    <location>
        <begin position="30"/>
        <end position="95"/>
    </location>
</feature>
<dbReference type="InterPro" id="IPR006145">
    <property type="entry name" value="PsdUridine_synth_RsuA/RluA"/>
</dbReference>
<dbReference type="Pfam" id="PF01479">
    <property type="entry name" value="S4"/>
    <property type="match status" value="1"/>
</dbReference>
<keyword evidence="3 6" id="KW-0413">Isomerase</keyword>
<dbReference type="Gene3D" id="3.10.290.10">
    <property type="entry name" value="RNA-binding S4 domain"/>
    <property type="match status" value="1"/>
</dbReference>
<dbReference type="CDD" id="cd00165">
    <property type="entry name" value="S4"/>
    <property type="match status" value="1"/>
</dbReference>